<dbReference type="EMBL" id="CDMY01000370">
    <property type="protein sequence ID" value="CEM06753.1"/>
    <property type="molecule type" value="Genomic_DNA"/>
</dbReference>
<accession>A0A0G4F4E6</accession>
<dbReference type="AlphaFoldDB" id="A0A0G4F4E6"/>
<evidence type="ECO:0000256" key="1">
    <source>
        <dbReference type="SAM" id="Coils"/>
    </source>
</evidence>
<dbReference type="InParanoid" id="A0A0G4F4E6"/>
<feature type="compositionally biased region" description="Basic and acidic residues" evidence="2">
    <location>
        <begin position="267"/>
        <end position="278"/>
    </location>
</feature>
<dbReference type="VEuPathDB" id="CryptoDB:Vbra_8754"/>
<feature type="coiled-coil region" evidence="1">
    <location>
        <begin position="111"/>
        <end position="145"/>
    </location>
</feature>
<evidence type="ECO:0000256" key="2">
    <source>
        <dbReference type="SAM" id="MobiDB-lite"/>
    </source>
</evidence>
<keyword evidence="4" id="KW-1185">Reference proteome</keyword>
<sequence>MTTKESKSWRGFAKYFAPDFAESYQQFESAVASNPGQPPEGAVLRKAPPRTLRDHGTRSTSRVEGPGGGGQGVSRPSSPPDVGFAKMVQALDAQIAEHEPRRDREMQAMRMTELKQKKVERDRLIAALEAKRERRKQKILELADEFARNPLPAPHTYYKKCLQKLHEKHVAQYERFLQTVGSSTDRASRKRPLPLTTQRTRTRSVMTTQELSPHVELPPLRLASQTSIQQQQQPPLPPAKQASTATLVPLPAIEGAQGAQGESPRGSQERGSQDERRSSSGPFITQMPEEDSVMTTYRSAVTEDDHHQKLAKYSHLIRVAKPDPERLVRWKIHDPNMPRRPPVPRFRRRQSSSTKSLKDDMTPRKSIEDEVKLPETGRWQQELARVEKAEMAHVLAEPVVPKKLKLRRRQMRMLRELSESVTFYRDQLKRSFQAILMLSELSHTARSQSRAMVAQQKSISQTLAECQRRGRPMKRSSQ</sequence>
<feature type="region of interest" description="Disordered" evidence="2">
    <location>
        <begin position="255"/>
        <end position="292"/>
    </location>
</feature>
<feature type="region of interest" description="Disordered" evidence="2">
    <location>
        <begin position="224"/>
        <end position="243"/>
    </location>
</feature>
<reference evidence="3 4" key="1">
    <citation type="submission" date="2014-11" db="EMBL/GenBank/DDBJ databases">
        <authorList>
            <person name="Zhu J."/>
            <person name="Qi W."/>
            <person name="Song R."/>
        </authorList>
    </citation>
    <scope>NUCLEOTIDE SEQUENCE [LARGE SCALE GENOMIC DNA]</scope>
</reference>
<feature type="region of interest" description="Disordered" evidence="2">
    <location>
        <begin position="28"/>
        <end position="82"/>
    </location>
</feature>
<evidence type="ECO:0000313" key="4">
    <source>
        <dbReference type="Proteomes" id="UP000041254"/>
    </source>
</evidence>
<feature type="region of interest" description="Disordered" evidence="2">
    <location>
        <begin position="180"/>
        <end position="217"/>
    </location>
</feature>
<protein>
    <submittedName>
        <fullName evidence="3">Uncharacterized protein</fullName>
    </submittedName>
</protein>
<dbReference type="Proteomes" id="UP000041254">
    <property type="component" value="Unassembled WGS sequence"/>
</dbReference>
<name>A0A0G4F4E6_VITBC</name>
<feature type="region of interest" description="Disordered" evidence="2">
    <location>
        <begin position="334"/>
        <end position="365"/>
    </location>
</feature>
<proteinExistence type="predicted"/>
<evidence type="ECO:0000313" key="3">
    <source>
        <dbReference type="EMBL" id="CEM06753.1"/>
    </source>
</evidence>
<organism evidence="3 4">
    <name type="scientific">Vitrella brassicaformis (strain CCMP3155)</name>
    <dbReference type="NCBI Taxonomy" id="1169540"/>
    <lineage>
        <taxon>Eukaryota</taxon>
        <taxon>Sar</taxon>
        <taxon>Alveolata</taxon>
        <taxon>Colpodellida</taxon>
        <taxon>Vitrellaceae</taxon>
        <taxon>Vitrella</taxon>
    </lineage>
</organism>
<keyword evidence="1" id="KW-0175">Coiled coil</keyword>
<feature type="compositionally biased region" description="Basic and acidic residues" evidence="2">
    <location>
        <begin position="356"/>
        <end position="365"/>
    </location>
</feature>
<gene>
    <name evidence="3" type="ORF">Vbra_8754</name>
</gene>